<keyword evidence="1" id="KW-0472">Membrane</keyword>
<sequence length="125" mass="14003">MSIEIILNTQYTFAVKLVALASVLALGIIFFPGIVSTIKDTFDDEETALLTDPRSRQWVWTRDDLRRSVLEAGCGLPFSNCAERPYHRRALSYILINGLSCVISTAIFYPLYMAGKMLTFFTVAA</sequence>
<protein>
    <submittedName>
        <fullName evidence="2">Uncharacterized protein</fullName>
    </submittedName>
</protein>
<evidence type="ECO:0000313" key="4">
    <source>
        <dbReference type="Proteomes" id="UP000499080"/>
    </source>
</evidence>
<dbReference type="Proteomes" id="UP000499080">
    <property type="component" value="Unassembled WGS sequence"/>
</dbReference>
<name>A0A4Y2SNI0_ARAVE</name>
<keyword evidence="1" id="KW-0812">Transmembrane</keyword>
<feature type="transmembrane region" description="Helical" evidence="1">
    <location>
        <begin position="12"/>
        <end position="35"/>
    </location>
</feature>
<feature type="transmembrane region" description="Helical" evidence="1">
    <location>
        <begin position="90"/>
        <end position="112"/>
    </location>
</feature>
<dbReference type="EMBL" id="BGPR01022707">
    <property type="protein sequence ID" value="GBN89273.1"/>
    <property type="molecule type" value="Genomic_DNA"/>
</dbReference>
<keyword evidence="4" id="KW-1185">Reference proteome</keyword>
<gene>
    <name evidence="3" type="ORF">AVEN_230463_1</name>
    <name evidence="2" type="ORF">AVEN_36433_1</name>
</gene>
<proteinExistence type="predicted"/>
<dbReference type="AlphaFoldDB" id="A0A4Y2SNI0"/>
<dbReference type="OrthoDB" id="6429154at2759"/>
<dbReference type="EMBL" id="BGPR01022715">
    <property type="protein sequence ID" value="GBN89300.1"/>
    <property type="molecule type" value="Genomic_DNA"/>
</dbReference>
<evidence type="ECO:0000256" key="1">
    <source>
        <dbReference type="SAM" id="Phobius"/>
    </source>
</evidence>
<accession>A0A4Y2SNI0</accession>
<evidence type="ECO:0000313" key="3">
    <source>
        <dbReference type="EMBL" id="GBN89300.1"/>
    </source>
</evidence>
<keyword evidence="1" id="KW-1133">Transmembrane helix</keyword>
<comment type="caution">
    <text evidence="2">The sequence shown here is derived from an EMBL/GenBank/DDBJ whole genome shotgun (WGS) entry which is preliminary data.</text>
</comment>
<organism evidence="2 4">
    <name type="scientific">Araneus ventricosus</name>
    <name type="common">Orbweaver spider</name>
    <name type="synonym">Epeira ventricosa</name>
    <dbReference type="NCBI Taxonomy" id="182803"/>
    <lineage>
        <taxon>Eukaryota</taxon>
        <taxon>Metazoa</taxon>
        <taxon>Ecdysozoa</taxon>
        <taxon>Arthropoda</taxon>
        <taxon>Chelicerata</taxon>
        <taxon>Arachnida</taxon>
        <taxon>Araneae</taxon>
        <taxon>Araneomorphae</taxon>
        <taxon>Entelegynae</taxon>
        <taxon>Araneoidea</taxon>
        <taxon>Araneidae</taxon>
        <taxon>Araneus</taxon>
    </lineage>
</organism>
<reference evidence="2 4" key="1">
    <citation type="journal article" date="2019" name="Sci. Rep.">
        <title>Orb-weaving spider Araneus ventricosus genome elucidates the spidroin gene catalogue.</title>
        <authorList>
            <person name="Kono N."/>
            <person name="Nakamura H."/>
            <person name="Ohtoshi R."/>
            <person name="Moran D.A.P."/>
            <person name="Shinohara A."/>
            <person name="Yoshida Y."/>
            <person name="Fujiwara M."/>
            <person name="Mori M."/>
            <person name="Tomita M."/>
            <person name="Arakawa K."/>
        </authorList>
    </citation>
    <scope>NUCLEOTIDE SEQUENCE [LARGE SCALE GENOMIC DNA]</scope>
</reference>
<evidence type="ECO:0000313" key="2">
    <source>
        <dbReference type="EMBL" id="GBN89273.1"/>
    </source>
</evidence>